<gene>
    <name evidence="1" type="ORF">ASZ90_003990</name>
</gene>
<reference evidence="1" key="1">
    <citation type="journal article" date="2015" name="Proc. Natl. Acad. Sci. U.S.A.">
        <title>Networks of energetic and metabolic interactions define dynamics in microbial communities.</title>
        <authorList>
            <person name="Embree M."/>
            <person name="Liu J.K."/>
            <person name="Al-Bassam M.M."/>
            <person name="Zengler K."/>
        </authorList>
    </citation>
    <scope>NUCLEOTIDE SEQUENCE</scope>
</reference>
<comment type="caution">
    <text evidence="1">The sequence shown here is derived from an EMBL/GenBank/DDBJ whole genome shotgun (WGS) entry which is preliminary data.</text>
</comment>
<dbReference type="EMBL" id="LNQE01000519">
    <property type="protein sequence ID" value="KUG26179.1"/>
    <property type="molecule type" value="Genomic_DNA"/>
</dbReference>
<sequence length="177" mass="21478">MCLFGGVRMAEKIKLPNLILLETFKGIFQDFFEAVYKIFKRDFVDTKPVFNKKPLRLKSHPFIDGKEYTFYHFTHSGDIENERLPDIRRMERISWAKPVIEECNNWGLKIWPQIRNGKDRLCIWLQLENDLDYIVILDVRTNYILPWTAFVLEYEHEKRKKQKEYEAYLKNKNRLNN</sequence>
<organism evidence="1">
    <name type="scientific">hydrocarbon metagenome</name>
    <dbReference type="NCBI Taxonomy" id="938273"/>
    <lineage>
        <taxon>unclassified sequences</taxon>
        <taxon>metagenomes</taxon>
        <taxon>ecological metagenomes</taxon>
    </lineage>
</organism>
<evidence type="ECO:0000313" key="1">
    <source>
        <dbReference type="EMBL" id="KUG26179.1"/>
    </source>
</evidence>
<proteinExistence type="predicted"/>
<dbReference type="AlphaFoldDB" id="A0A0W8G114"/>
<name>A0A0W8G114_9ZZZZ</name>
<protein>
    <submittedName>
        <fullName evidence="1">Rlfb</fullName>
    </submittedName>
</protein>
<accession>A0A0W8G114</accession>